<gene>
    <name evidence="5" type="ORF">CSPHI_09460</name>
</gene>
<dbReference type="CDD" id="cd05233">
    <property type="entry name" value="SDR_c"/>
    <property type="match status" value="1"/>
</dbReference>
<proteinExistence type="inferred from homology"/>
<dbReference type="InterPro" id="IPR002347">
    <property type="entry name" value="SDR_fam"/>
</dbReference>
<dbReference type="PANTHER" id="PTHR43391:SF14">
    <property type="entry name" value="DEHYDROGENASE_REDUCTASE SDR FAMILY PROTEIN 7-LIKE"/>
    <property type="match status" value="1"/>
</dbReference>
<keyword evidence="2" id="KW-0521">NADP</keyword>
<dbReference type="PANTHER" id="PTHR43391">
    <property type="entry name" value="RETINOL DEHYDROGENASE-RELATED"/>
    <property type="match status" value="1"/>
</dbReference>
<evidence type="ECO:0000256" key="4">
    <source>
        <dbReference type="SAM" id="SignalP"/>
    </source>
</evidence>
<reference evidence="5 6" key="1">
    <citation type="submission" date="2014-08" db="EMBL/GenBank/DDBJ databases">
        <title>Complete genome sequence of Corynebacterium sphenisci CECT 5990(T) (=DSM 44792(T)), isolated from healthy wild penguins.</title>
        <authorList>
            <person name="Ruckert C."/>
            <person name="Albersmeier A."/>
            <person name="Winkler A."/>
            <person name="Kalinowski J."/>
        </authorList>
    </citation>
    <scope>NUCLEOTIDE SEQUENCE [LARGE SCALE GENOMIC DNA]</scope>
    <source>
        <strain evidence="5 6">DSM 44792</strain>
    </source>
</reference>
<dbReference type="InterPro" id="IPR036291">
    <property type="entry name" value="NAD(P)-bd_dom_sf"/>
</dbReference>
<dbReference type="PRINTS" id="PR00081">
    <property type="entry name" value="GDHRDH"/>
</dbReference>
<evidence type="ECO:0000313" key="6">
    <source>
        <dbReference type="Proteomes" id="UP000185469"/>
    </source>
</evidence>
<keyword evidence="4" id="KW-0732">Signal</keyword>
<organism evidence="5 6">
    <name type="scientific">Corynebacterium sphenisci DSM 44792</name>
    <dbReference type="NCBI Taxonomy" id="1437874"/>
    <lineage>
        <taxon>Bacteria</taxon>
        <taxon>Bacillati</taxon>
        <taxon>Actinomycetota</taxon>
        <taxon>Actinomycetes</taxon>
        <taxon>Mycobacteriales</taxon>
        <taxon>Corynebacteriaceae</taxon>
        <taxon>Corynebacterium</taxon>
    </lineage>
</organism>
<dbReference type="EMBL" id="CP009248">
    <property type="protein sequence ID" value="APT91198.1"/>
    <property type="molecule type" value="Genomic_DNA"/>
</dbReference>
<dbReference type="SUPFAM" id="SSF51735">
    <property type="entry name" value="NAD(P)-binding Rossmann-fold domains"/>
    <property type="match status" value="1"/>
</dbReference>
<dbReference type="KEGG" id="csph:CSPHI_09460"/>
<evidence type="ECO:0008006" key="7">
    <source>
        <dbReference type="Google" id="ProtNLM"/>
    </source>
</evidence>
<dbReference type="STRING" id="1437874.CSPHI_09460"/>
<evidence type="ECO:0000256" key="2">
    <source>
        <dbReference type="ARBA" id="ARBA00022857"/>
    </source>
</evidence>
<feature type="chain" id="PRO_5039596186" description="SDR family oxidoreductase" evidence="4">
    <location>
        <begin position="33"/>
        <end position="299"/>
    </location>
</feature>
<protein>
    <recommendedName>
        <fullName evidence="7">SDR family oxidoreductase</fullName>
    </recommendedName>
</protein>
<sequence length="299" mass="29961">MRGRVALVVGARGGIGAAVTAALAAAGAEVIAADLPAVPPAPAAPAPGSGRITQVAARAGDAAGAAALVDRVAAAHGRIDLLVHAAGRVSLEPFAERDPGDVADELHLNLHSPLHLISAALPALRAGRLAGAHPTRRGPRRRRPPRAQVVVLCSLGGVMPMPGQAIYAASKFGLRGALLSLAMELRAEGVAVTSVLPGAVDTPMLAAEAAGGGNALQFLGDPATPADVAGRILGAVGAAIAGRPVAEVYPGRVEGLAARVAMLHPPVLPAALTLLEPLGRRGMARYRRRLRARPAPPAG</sequence>
<comment type="similarity">
    <text evidence="1">Belongs to the short-chain dehydrogenases/reductases (SDR) family.</text>
</comment>
<feature type="signal peptide" evidence="4">
    <location>
        <begin position="1"/>
        <end position="32"/>
    </location>
</feature>
<dbReference type="AlphaFoldDB" id="A0A1L7CZB9"/>
<accession>A0A1L7CZB9</accession>
<dbReference type="Pfam" id="PF00106">
    <property type="entry name" value="adh_short"/>
    <property type="match status" value="1"/>
</dbReference>
<name>A0A1L7CZB9_9CORY</name>
<evidence type="ECO:0000313" key="5">
    <source>
        <dbReference type="EMBL" id="APT91198.1"/>
    </source>
</evidence>
<keyword evidence="6" id="KW-1185">Reference proteome</keyword>
<dbReference type="Proteomes" id="UP000185469">
    <property type="component" value="Chromosome"/>
</dbReference>
<dbReference type="GO" id="GO:0016491">
    <property type="term" value="F:oxidoreductase activity"/>
    <property type="evidence" value="ECO:0007669"/>
    <property type="project" value="UniProtKB-KW"/>
</dbReference>
<keyword evidence="3" id="KW-0560">Oxidoreductase</keyword>
<dbReference type="Gene3D" id="3.40.50.720">
    <property type="entry name" value="NAD(P)-binding Rossmann-like Domain"/>
    <property type="match status" value="1"/>
</dbReference>
<evidence type="ECO:0000256" key="1">
    <source>
        <dbReference type="ARBA" id="ARBA00006484"/>
    </source>
</evidence>
<evidence type="ECO:0000256" key="3">
    <source>
        <dbReference type="ARBA" id="ARBA00023002"/>
    </source>
</evidence>